<evidence type="ECO:0000256" key="1">
    <source>
        <dbReference type="SAM" id="Coils"/>
    </source>
</evidence>
<dbReference type="GO" id="GO:0060287">
    <property type="term" value="P:epithelial cilium movement involved in determination of left/right asymmetry"/>
    <property type="evidence" value="ECO:0007669"/>
    <property type="project" value="TreeGrafter"/>
</dbReference>
<dbReference type="Proteomes" id="UP000594262">
    <property type="component" value="Unplaced"/>
</dbReference>
<feature type="coiled-coil region" evidence="1">
    <location>
        <begin position="420"/>
        <end position="472"/>
    </location>
</feature>
<dbReference type="GO" id="GO:0036064">
    <property type="term" value="C:ciliary basal body"/>
    <property type="evidence" value="ECO:0007669"/>
    <property type="project" value="TreeGrafter"/>
</dbReference>
<feature type="compositionally biased region" description="Polar residues" evidence="2">
    <location>
        <begin position="668"/>
        <end position="694"/>
    </location>
</feature>
<reference evidence="3" key="1">
    <citation type="submission" date="2021-01" db="UniProtKB">
        <authorList>
            <consortium name="EnsemblMetazoa"/>
        </authorList>
    </citation>
    <scope>IDENTIFICATION</scope>
</reference>
<name>A0A7M5VD11_9CNID</name>
<feature type="compositionally biased region" description="Polar residues" evidence="2">
    <location>
        <begin position="900"/>
        <end position="909"/>
    </location>
</feature>
<dbReference type="PANTHER" id="PTHR39063">
    <property type="entry name" value="ORAL-FACIAL-DIGITAL SYNDROME 1 PROTEIN HOMOLOG"/>
    <property type="match status" value="1"/>
</dbReference>
<dbReference type="OrthoDB" id="206339at2759"/>
<protein>
    <recommendedName>
        <fullName evidence="5">LisH domain-containing protein</fullName>
    </recommendedName>
</protein>
<feature type="compositionally biased region" description="Basic and acidic residues" evidence="2">
    <location>
        <begin position="577"/>
        <end position="606"/>
    </location>
</feature>
<feature type="compositionally biased region" description="Acidic residues" evidence="2">
    <location>
        <begin position="962"/>
        <end position="979"/>
    </location>
</feature>
<dbReference type="GO" id="GO:0005813">
    <property type="term" value="C:centrosome"/>
    <property type="evidence" value="ECO:0007669"/>
    <property type="project" value="TreeGrafter"/>
</dbReference>
<dbReference type="InterPro" id="IPR006594">
    <property type="entry name" value="LisH"/>
</dbReference>
<dbReference type="GO" id="GO:0005576">
    <property type="term" value="C:extracellular region"/>
    <property type="evidence" value="ECO:0007669"/>
    <property type="project" value="GOC"/>
</dbReference>
<feature type="compositionally biased region" description="Basic and acidic residues" evidence="2">
    <location>
        <begin position="910"/>
        <end position="926"/>
    </location>
</feature>
<sequence length="990" mass="116081">MTSMELRSKLFHSFRNKGMLQSVKSQLRNRLALELQAKLHSDGQPKETNQSNHTLVQQISNHLVLNHLHYSKYDYSLSVFLSESSTNSEKKWSVYDLLQMLNVHPESLLYQRLIQSCDDQISQESFLYSFLRQLSTGLSHSNTDCSTQTEEVVSTLEYKLREVEMALQKKSHLRESGSLEAKLLEHQKRYELQKKKEFKIEMDRFKSTQLSMMRLEEREKHDKQLNKMKEHYEATYKKQLVNLENKEKDWERSRHEQRQNAEKEAYDKRQKVLSDLQRLKDRENQLEKNNELALKSLNMEEENLRSRREQLKYKEESMKDLERRYEERLQNEIIKMKYDLQMVERNQHEKLQKQELKFKEDKVNFEAQKDLHLGWKKEAEKFRSLVEEKQYELLASKETIGSMSNKIAILTERCQKLTNYEEVCNLNKLLERDMALLQRNFDNVNMEKAQKEKEHQKRMKDLMKKISRTEELEKVKDHNADGFFREKYYSMQDKYQVEVAKNEDLKKLNEELLLSQRETLREVDELRVALSLARQEKDKLQRLQAQQKVSKARQNTNPSSRNHQKTPIKRPSWTEDDIIHYHSNNKENRFPQQPEEQKSESEEDVLEKLEREAKCLEQSYNDFKERQKQEAKSTSRVHFDPFVQRRSTSTFNSTDITRTLEIRDESSIKPSNKITTTHNSGNGTLLPLSSTQTPGGQSAVEGGGGAPSFGLSLVPQQSQPRHDRSRVTRTVNETTDQRPVTIATCQSLTQHPLTDTTNIHTQHIYDTRTNLTQYPLGDTEINTIFEQSEPEQDEQTDVSAESSKHTDQSKVIASTTVPNKTTSVEREYGLKETSIETFDSPDKRVHPQEEDVFFTPAKGLVLGLQETPERDEVKSDISSSKDDGGSMKEKDLLRTESVTEDSSVKSLSINDDHGEHEEEKKEENNVMDHYLQMVMQQKNKSTTNDLSATHDEKKQEEKGNDGYEDDFDIPLSNDEDEVRLDDASTSEYEW</sequence>
<feature type="compositionally biased region" description="Basic and acidic residues" evidence="2">
    <location>
        <begin position="948"/>
        <end position="961"/>
    </location>
</feature>
<feature type="compositionally biased region" description="Basic and acidic residues" evidence="2">
    <location>
        <begin position="867"/>
        <end position="894"/>
    </location>
</feature>
<dbReference type="AlphaFoldDB" id="A0A7M5VD11"/>
<feature type="compositionally biased region" description="Polar residues" evidence="2">
    <location>
        <begin position="934"/>
        <end position="947"/>
    </location>
</feature>
<accession>A0A7M5VD11</accession>
<evidence type="ECO:0000313" key="3">
    <source>
        <dbReference type="EnsemblMetazoa" id="CLYHEMP008940.1"/>
    </source>
</evidence>
<feature type="compositionally biased region" description="Polar residues" evidence="2">
    <location>
        <begin position="543"/>
        <end position="561"/>
    </location>
</feature>
<feature type="region of interest" description="Disordered" evidence="2">
    <location>
        <begin position="247"/>
        <end position="269"/>
    </location>
</feature>
<feature type="region of interest" description="Disordered" evidence="2">
    <location>
        <begin position="788"/>
        <end position="812"/>
    </location>
</feature>
<feature type="region of interest" description="Disordered" evidence="2">
    <location>
        <begin position="863"/>
        <end position="990"/>
    </location>
</feature>
<dbReference type="EnsemblMetazoa" id="CLYHEMT008940.1">
    <property type="protein sequence ID" value="CLYHEMP008940.1"/>
    <property type="gene ID" value="CLYHEMG008940"/>
</dbReference>
<feature type="region of interest" description="Disordered" evidence="2">
    <location>
        <begin position="832"/>
        <end position="851"/>
    </location>
</feature>
<feature type="region of interest" description="Disordered" evidence="2">
    <location>
        <begin position="662"/>
        <end position="732"/>
    </location>
</feature>
<dbReference type="PROSITE" id="PS50896">
    <property type="entry name" value="LISH"/>
    <property type="match status" value="1"/>
</dbReference>
<proteinExistence type="predicted"/>
<evidence type="ECO:0000256" key="2">
    <source>
        <dbReference type="SAM" id="MobiDB-lite"/>
    </source>
</evidence>
<feature type="compositionally biased region" description="Basic and acidic residues" evidence="2">
    <location>
        <begin position="832"/>
        <end position="849"/>
    </location>
</feature>
<keyword evidence="1" id="KW-0175">Coiled coil</keyword>
<feature type="region of interest" description="Disordered" evidence="2">
    <location>
        <begin position="541"/>
        <end position="606"/>
    </location>
</feature>
<keyword evidence="4" id="KW-1185">Reference proteome</keyword>
<organism evidence="3 4">
    <name type="scientific">Clytia hemisphaerica</name>
    <dbReference type="NCBI Taxonomy" id="252671"/>
    <lineage>
        <taxon>Eukaryota</taxon>
        <taxon>Metazoa</taxon>
        <taxon>Cnidaria</taxon>
        <taxon>Hydrozoa</taxon>
        <taxon>Hydroidolina</taxon>
        <taxon>Leptothecata</taxon>
        <taxon>Obeliida</taxon>
        <taxon>Clytiidae</taxon>
        <taxon>Clytia</taxon>
    </lineage>
</organism>
<evidence type="ECO:0000313" key="4">
    <source>
        <dbReference type="Proteomes" id="UP000594262"/>
    </source>
</evidence>
<evidence type="ECO:0008006" key="5">
    <source>
        <dbReference type="Google" id="ProtNLM"/>
    </source>
</evidence>
<dbReference type="PANTHER" id="PTHR39063:SF1">
    <property type="entry name" value="OFD1 CENTRIOLE AND CENTRIOLAR SATELLITE PROTEIN"/>
    <property type="match status" value="1"/>
</dbReference>
<dbReference type="InterPro" id="IPR055289">
    <property type="entry name" value="OFD1"/>
</dbReference>